<reference evidence="2 3" key="1">
    <citation type="journal article" date="2009" name="Stand. Genomic Sci.">
        <title>Complete genome sequence of Halorhabdus utahensis type strain (AX-2).</title>
        <authorList>
            <person name="Anderson I."/>
            <person name="Tindall B.J."/>
            <person name="Pomrenke H."/>
            <person name="Goker M."/>
            <person name="Lapidus A."/>
            <person name="Nolan M."/>
            <person name="Copeland A."/>
            <person name="Glavina Del Rio T."/>
            <person name="Chen F."/>
            <person name="Tice H."/>
            <person name="Cheng J.F."/>
            <person name="Lucas S."/>
            <person name="Chertkov O."/>
            <person name="Bruce D."/>
            <person name="Brettin T."/>
            <person name="Detter J.C."/>
            <person name="Han C."/>
            <person name="Goodwin L."/>
            <person name="Land M."/>
            <person name="Hauser L."/>
            <person name="Chang Y.J."/>
            <person name="Jeffries C.D."/>
            <person name="Pitluck S."/>
            <person name="Pati A."/>
            <person name="Mavromatis K."/>
            <person name="Ivanova N."/>
            <person name="Ovchinnikova G."/>
            <person name="Chen A."/>
            <person name="Palaniappan K."/>
            <person name="Chain P."/>
            <person name="Rohde M."/>
            <person name="Bristow J."/>
            <person name="Eisen J.A."/>
            <person name="Markowitz V."/>
            <person name="Hugenholtz P."/>
            <person name="Kyrpides N.C."/>
            <person name="Klenk H.P."/>
        </authorList>
    </citation>
    <scope>NUCLEOTIDE SEQUENCE [LARGE SCALE GENOMIC DNA]</scope>
    <source>
        <strain evidence="3">DSM 12940 / JCM 11049 / AX-2</strain>
    </source>
</reference>
<keyword evidence="3" id="KW-1185">Reference proteome</keyword>
<dbReference type="Gene3D" id="2.40.320.10">
    <property type="entry name" value="Hypothetical Protein Pfu-838710-001"/>
    <property type="match status" value="1"/>
</dbReference>
<dbReference type="InterPro" id="IPR023577">
    <property type="entry name" value="CYTH_domain"/>
</dbReference>
<dbReference type="GeneID" id="8382781"/>
<dbReference type="AlphaFoldDB" id="C7NS94"/>
<dbReference type="RefSeq" id="WP_015788282.1">
    <property type="nucleotide sequence ID" value="NC_013158.1"/>
</dbReference>
<sequence>MYEVELKVRADHGIVRERLLEAGADPLGTIRQVDTYYNAPYRDFAATDEALRVRREHAHGEETAKITYKGPKIDAASKTREEHEATVGDGETADAIFRGLGFEPAATVEKERHRYSLREFTVTLDDVTDLGEFLEVETDVETEADVEAARESATALLADLGLDPADGIRTSYLGLLLDDEP</sequence>
<dbReference type="PROSITE" id="PS51707">
    <property type="entry name" value="CYTH"/>
    <property type="match status" value="1"/>
</dbReference>
<name>C7NS94_HALUD</name>
<dbReference type="NCBIfam" id="TIGR00318">
    <property type="entry name" value="cyaB"/>
    <property type="match status" value="1"/>
</dbReference>
<dbReference type="STRING" id="519442.Huta_0514"/>
<dbReference type="SMART" id="SM01118">
    <property type="entry name" value="CYTH"/>
    <property type="match status" value="1"/>
</dbReference>
<dbReference type="HOGENOM" id="CLU_105244_2_0_2"/>
<dbReference type="InterPro" id="IPR033469">
    <property type="entry name" value="CYTH-like_dom_sf"/>
</dbReference>
<dbReference type="eggNOG" id="arCOG01723">
    <property type="taxonomic scope" value="Archaea"/>
</dbReference>
<dbReference type="Pfam" id="PF01928">
    <property type="entry name" value="CYTH"/>
    <property type="match status" value="1"/>
</dbReference>
<dbReference type="Proteomes" id="UP000002071">
    <property type="component" value="Chromosome"/>
</dbReference>
<dbReference type="KEGG" id="hut:Huta_0514"/>
<evidence type="ECO:0000313" key="3">
    <source>
        <dbReference type="Proteomes" id="UP000002071"/>
    </source>
</evidence>
<dbReference type="EMBL" id="CP001687">
    <property type="protein sequence ID" value="ACV10701.1"/>
    <property type="molecule type" value="Genomic_DNA"/>
</dbReference>
<dbReference type="OrthoDB" id="46040at2157"/>
<protein>
    <submittedName>
        <fullName evidence="2">Adenylyl cyclase CyaB</fullName>
    </submittedName>
</protein>
<dbReference type="InterPro" id="IPR008173">
    <property type="entry name" value="Adenylyl_cyclase_CyaB"/>
</dbReference>
<gene>
    <name evidence="2" type="ordered locus">Huta_0514</name>
</gene>
<evidence type="ECO:0000313" key="2">
    <source>
        <dbReference type="EMBL" id="ACV10701.1"/>
    </source>
</evidence>
<organism evidence="2 3">
    <name type="scientific">Halorhabdus utahensis (strain DSM 12940 / JCM 11049 / AX-2)</name>
    <dbReference type="NCBI Taxonomy" id="519442"/>
    <lineage>
        <taxon>Archaea</taxon>
        <taxon>Methanobacteriati</taxon>
        <taxon>Methanobacteriota</taxon>
        <taxon>Stenosarchaea group</taxon>
        <taxon>Halobacteria</taxon>
        <taxon>Halobacteriales</taxon>
        <taxon>Haloarculaceae</taxon>
        <taxon>Halorhabdus</taxon>
    </lineage>
</organism>
<evidence type="ECO:0000259" key="1">
    <source>
        <dbReference type="PROSITE" id="PS51707"/>
    </source>
</evidence>
<dbReference type="PANTHER" id="PTHR21028:SF2">
    <property type="entry name" value="CYTH DOMAIN-CONTAINING PROTEIN"/>
    <property type="match status" value="1"/>
</dbReference>
<dbReference type="CDD" id="cd07890">
    <property type="entry name" value="CYTH-like_AC_IV-like"/>
    <property type="match status" value="1"/>
</dbReference>
<accession>C7NS94</accession>
<dbReference type="SUPFAM" id="SSF55154">
    <property type="entry name" value="CYTH-like phosphatases"/>
    <property type="match status" value="1"/>
</dbReference>
<dbReference type="PANTHER" id="PTHR21028">
    <property type="entry name" value="SI:CH211-156B7.4"/>
    <property type="match status" value="1"/>
</dbReference>
<proteinExistence type="predicted"/>
<feature type="domain" description="CYTH" evidence="1">
    <location>
        <begin position="1"/>
        <end position="178"/>
    </location>
</feature>